<organism evidence="1 2">
    <name type="scientific">Dendryphion nanum</name>
    <dbReference type="NCBI Taxonomy" id="256645"/>
    <lineage>
        <taxon>Eukaryota</taxon>
        <taxon>Fungi</taxon>
        <taxon>Dikarya</taxon>
        <taxon>Ascomycota</taxon>
        <taxon>Pezizomycotina</taxon>
        <taxon>Dothideomycetes</taxon>
        <taxon>Pleosporomycetidae</taxon>
        <taxon>Pleosporales</taxon>
        <taxon>Torulaceae</taxon>
        <taxon>Dendryphion</taxon>
    </lineage>
</organism>
<accession>A0A9P9DXZ7</accession>
<dbReference type="AlphaFoldDB" id="A0A9P9DXZ7"/>
<protein>
    <submittedName>
        <fullName evidence="1">Uncharacterized protein</fullName>
    </submittedName>
</protein>
<evidence type="ECO:0000313" key="1">
    <source>
        <dbReference type="EMBL" id="KAH7127109.1"/>
    </source>
</evidence>
<comment type="caution">
    <text evidence="1">The sequence shown here is derived from an EMBL/GenBank/DDBJ whole genome shotgun (WGS) entry which is preliminary data.</text>
</comment>
<name>A0A9P9DXZ7_9PLEO</name>
<sequence length="145" mass="17343">MSLQYQLERINKSFEQIAIWYRDFMQRTDDCFVSMHNRQEQLEEQIARLERQSCHPPSDEQVERVLRKILAERFAEPKYEREESMNISKETPYFVQRPKQDLIYPKPILLDLASLQVDGKTTPSEKYEQDMAMLQGDLADYPHVN</sequence>
<reference evidence="1" key="1">
    <citation type="journal article" date="2021" name="Nat. Commun.">
        <title>Genetic determinants of endophytism in the Arabidopsis root mycobiome.</title>
        <authorList>
            <person name="Mesny F."/>
            <person name="Miyauchi S."/>
            <person name="Thiergart T."/>
            <person name="Pickel B."/>
            <person name="Atanasova L."/>
            <person name="Karlsson M."/>
            <person name="Huettel B."/>
            <person name="Barry K.W."/>
            <person name="Haridas S."/>
            <person name="Chen C."/>
            <person name="Bauer D."/>
            <person name="Andreopoulos W."/>
            <person name="Pangilinan J."/>
            <person name="LaButti K."/>
            <person name="Riley R."/>
            <person name="Lipzen A."/>
            <person name="Clum A."/>
            <person name="Drula E."/>
            <person name="Henrissat B."/>
            <person name="Kohler A."/>
            <person name="Grigoriev I.V."/>
            <person name="Martin F.M."/>
            <person name="Hacquard S."/>
        </authorList>
    </citation>
    <scope>NUCLEOTIDE SEQUENCE</scope>
    <source>
        <strain evidence="1">MPI-CAGE-CH-0243</strain>
    </source>
</reference>
<dbReference type="EMBL" id="JAGMWT010000006">
    <property type="protein sequence ID" value="KAH7127109.1"/>
    <property type="molecule type" value="Genomic_DNA"/>
</dbReference>
<dbReference type="Proteomes" id="UP000700596">
    <property type="component" value="Unassembled WGS sequence"/>
</dbReference>
<dbReference type="OrthoDB" id="3735750at2759"/>
<gene>
    <name evidence="1" type="ORF">B0J11DRAFT_417715</name>
</gene>
<feature type="non-terminal residue" evidence="1">
    <location>
        <position position="145"/>
    </location>
</feature>
<keyword evidence="2" id="KW-1185">Reference proteome</keyword>
<evidence type="ECO:0000313" key="2">
    <source>
        <dbReference type="Proteomes" id="UP000700596"/>
    </source>
</evidence>
<proteinExistence type="predicted"/>